<proteinExistence type="predicted"/>
<dbReference type="AlphaFoldDB" id="A0A7U4PCJ9"/>
<dbReference type="KEGG" id="bhg:I6G56_26645"/>
<gene>
    <name evidence="1" type="ORF">I6G56_26645</name>
</gene>
<sequence length="86" mass="9507">MNCKIGDMAVITRGEARDRIVEVKAPYGEYLHLGFCWYVEAPTPIPGTDVVTFRPCELKTGWIPDAWLRPISGVPVTDDVSDEVAA</sequence>
<organism evidence="1 2">
    <name type="scientific">Burkholderia humptydooensis</name>
    <dbReference type="NCBI Taxonomy" id="430531"/>
    <lineage>
        <taxon>Bacteria</taxon>
        <taxon>Pseudomonadati</taxon>
        <taxon>Pseudomonadota</taxon>
        <taxon>Betaproteobacteria</taxon>
        <taxon>Burkholderiales</taxon>
        <taxon>Burkholderiaceae</taxon>
        <taxon>Burkholderia</taxon>
        <taxon>pseudomallei group</taxon>
    </lineage>
</organism>
<name>A0A7U4PCJ9_9BURK</name>
<evidence type="ECO:0000313" key="1">
    <source>
        <dbReference type="EMBL" id="QPS45724.1"/>
    </source>
</evidence>
<evidence type="ECO:0000313" key="2">
    <source>
        <dbReference type="Proteomes" id="UP000594943"/>
    </source>
</evidence>
<accession>A0A7U4PCJ9</accession>
<accession>A0A7T2U584</accession>
<reference evidence="1 2" key="1">
    <citation type="submission" date="2020-12" db="EMBL/GenBank/DDBJ databases">
        <title>FDA dAtabase for Regulatory Grade micrObial Sequences (FDA-ARGOS): Supporting development and validation of Infectious Disease Dx tests.</title>
        <authorList>
            <person name="Nelson B."/>
            <person name="Plummer A."/>
            <person name="Tallon L."/>
            <person name="Sadzewicz L."/>
            <person name="Zhao X."/>
            <person name="Boylan J."/>
            <person name="Ott S."/>
            <person name="Bowen H."/>
            <person name="Vavikolanu K."/>
            <person name="Mehta A."/>
            <person name="Aluvathingal J."/>
            <person name="Nadendla S."/>
            <person name="Myers T."/>
            <person name="Yan Y."/>
            <person name="Sichtig H."/>
        </authorList>
    </citation>
    <scope>NUCLEOTIDE SEQUENCE [LARGE SCALE GENOMIC DNA]</scope>
    <source>
        <strain evidence="1 2">FDAARGOS_899</strain>
    </source>
</reference>
<dbReference type="Proteomes" id="UP000594943">
    <property type="component" value="Chromosome 2"/>
</dbReference>
<protein>
    <submittedName>
        <fullName evidence="1">Uncharacterized protein</fullName>
    </submittedName>
</protein>
<dbReference type="EMBL" id="CP065687">
    <property type="protein sequence ID" value="QPS45724.1"/>
    <property type="molecule type" value="Genomic_DNA"/>
</dbReference>
<dbReference type="RefSeq" id="WP_006027863.1">
    <property type="nucleotide sequence ID" value="NZ_CP013382.1"/>
</dbReference>